<reference evidence="2 3" key="1">
    <citation type="submission" date="2018-08" db="EMBL/GenBank/DDBJ databases">
        <title>A genome reference for cultivated species of the human gut microbiota.</title>
        <authorList>
            <person name="Zou Y."/>
            <person name="Xue W."/>
            <person name="Luo G."/>
        </authorList>
    </citation>
    <scope>NUCLEOTIDE SEQUENCE [LARGE SCALE GENOMIC DNA]</scope>
    <source>
        <strain evidence="2 3">CF01-1</strain>
    </source>
</reference>
<dbReference type="RefSeq" id="WP_118233735.1">
    <property type="nucleotide sequence ID" value="NZ_CP187539.1"/>
</dbReference>
<proteinExistence type="predicted"/>
<sequence>MISPELNMSDYGDEDTADRLERLGLPLLLLNRALIEARGAVLEHTSLDAPSASGMAAYSRVSRCLGEYFRSQEHPTYSRVVDHNQILFVSNRSDDEQFIFFRGNSSTGDRSSMPSSSCSKGPMTRRLVDTNKKMLGISTYSLFPETLDTEIFPYGPTTRVLLYDIRQDKSIRAELSIPVEYECQGDQIIITDWRDRIILPEIGPEGEVSQQNPPDPDQFDFSIQRKA</sequence>
<accession>A0A413KCJ7</accession>
<dbReference type="Proteomes" id="UP000284163">
    <property type="component" value="Unassembled WGS sequence"/>
</dbReference>
<feature type="region of interest" description="Disordered" evidence="1">
    <location>
        <begin position="203"/>
        <end position="227"/>
    </location>
</feature>
<dbReference type="EMBL" id="QSDK01000006">
    <property type="protein sequence ID" value="RGY76798.1"/>
    <property type="molecule type" value="Genomic_DNA"/>
</dbReference>
<comment type="caution">
    <text evidence="2">The sequence shown here is derived from an EMBL/GenBank/DDBJ whole genome shotgun (WGS) entry which is preliminary data.</text>
</comment>
<gene>
    <name evidence="2" type="ORF">DXA22_05385</name>
</gene>
<dbReference type="AlphaFoldDB" id="A0A413KCJ7"/>
<name>A0A413KCJ7_BIFPS</name>
<evidence type="ECO:0000313" key="3">
    <source>
        <dbReference type="Proteomes" id="UP000284163"/>
    </source>
</evidence>
<organism evidence="2 3">
    <name type="scientific">Bifidobacterium pseudocatenulatum</name>
    <dbReference type="NCBI Taxonomy" id="28026"/>
    <lineage>
        <taxon>Bacteria</taxon>
        <taxon>Bacillati</taxon>
        <taxon>Actinomycetota</taxon>
        <taxon>Actinomycetes</taxon>
        <taxon>Bifidobacteriales</taxon>
        <taxon>Bifidobacteriaceae</taxon>
        <taxon>Bifidobacterium</taxon>
    </lineage>
</organism>
<evidence type="ECO:0000256" key="1">
    <source>
        <dbReference type="SAM" id="MobiDB-lite"/>
    </source>
</evidence>
<evidence type="ECO:0000313" key="2">
    <source>
        <dbReference type="EMBL" id="RGY76798.1"/>
    </source>
</evidence>
<protein>
    <submittedName>
        <fullName evidence="2">Uncharacterized protein</fullName>
    </submittedName>
</protein>